<proteinExistence type="predicted"/>
<sequence>MVTAGGVLLPEALWPQAVSCRHWDEAEVHRRLCADPAGYLAFAAGYLAELASGRAQLQMPAKQVLDDPDGGDFRLMPCVLRGPRGTLKSVKIIGTNRRQTLLPGQITVGELLVLDAAEQFVRERFDACLLSSARTGLVAALALGRLAPRARRIAVIGAGRVGFYTALYCAALGTIEHIDLADRDHVRARDVAETLARHGLPCRAVAAADPACDAWLLATTSEAPFCEPPPAAPTVVVSLGADAAGQRELADAWAGRARLWVDSADAVNYGDLLAWRRQGLIDDAPPPDLLALRCDPPEPAAPGEQRLFISTGCALYDNLTAAYLLAGED</sequence>
<dbReference type="AlphaFoldDB" id="A0A1B1YVQ2"/>
<dbReference type="SUPFAM" id="SSF51735">
    <property type="entry name" value="NAD(P)-binding Rossmann-fold domains"/>
    <property type="match status" value="1"/>
</dbReference>
<dbReference type="Pfam" id="PF02423">
    <property type="entry name" value="OCD_Mu_crystall"/>
    <property type="match status" value="1"/>
</dbReference>
<protein>
    <recommendedName>
        <fullName evidence="3">Ornithine cyclodeaminase</fullName>
    </recommendedName>
</protein>
<evidence type="ECO:0000313" key="1">
    <source>
        <dbReference type="EMBL" id="ANX04861.1"/>
    </source>
</evidence>
<dbReference type="EMBL" id="CP014671">
    <property type="protein sequence ID" value="ANX04861.1"/>
    <property type="molecule type" value="Genomic_DNA"/>
</dbReference>
<dbReference type="InterPro" id="IPR003462">
    <property type="entry name" value="ODC_Mu_crystall"/>
</dbReference>
<accession>A0A1B1YVQ2</accession>
<dbReference type="PANTHER" id="PTHR13812:SF19">
    <property type="entry name" value="KETIMINE REDUCTASE MU-CRYSTALLIN"/>
    <property type="match status" value="1"/>
</dbReference>
<evidence type="ECO:0000313" key="2">
    <source>
        <dbReference type="Proteomes" id="UP000092952"/>
    </source>
</evidence>
<dbReference type="InterPro" id="IPR036291">
    <property type="entry name" value="NAD(P)-bd_dom_sf"/>
</dbReference>
<evidence type="ECO:0008006" key="3">
    <source>
        <dbReference type="Google" id="ProtNLM"/>
    </source>
</evidence>
<name>A0A1B1YVQ2_9GAMM</name>
<dbReference type="KEGG" id="gbi:PG2T_12240"/>
<gene>
    <name evidence="1" type="ORF">PG2T_12240</name>
</gene>
<dbReference type="Gene3D" id="3.40.50.720">
    <property type="entry name" value="NAD(P)-binding Rossmann-like Domain"/>
    <property type="match status" value="1"/>
</dbReference>
<dbReference type="STRING" id="1810504.PG2T_12240"/>
<dbReference type="OrthoDB" id="5495968at2"/>
<dbReference type="Gene3D" id="3.30.1780.10">
    <property type="entry name" value="ornithine cyclodeaminase, domain 1"/>
    <property type="match status" value="1"/>
</dbReference>
<organism evidence="1 2">
    <name type="scientific">Immundisolibacter cernigliae</name>
    <dbReference type="NCBI Taxonomy" id="1810504"/>
    <lineage>
        <taxon>Bacteria</taxon>
        <taxon>Pseudomonadati</taxon>
        <taxon>Pseudomonadota</taxon>
        <taxon>Gammaproteobacteria</taxon>
        <taxon>Immundisolibacterales</taxon>
        <taxon>Immundisolibacteraceae</taxon>
        <taxon>Immundisolibacter</taxon>
    </lineage>
</organism>
<dbReference type="InterPro" id="IPR023401">
    <property type="entry name" value="ODC_N"/>
</dbReference>
<dbReference type="GO" id="GO:0005737">
    <property type="term" value="C:cytoplasm"/>
    <property type="evidence" value="ECO:0007669"/>
    <property type="project" value="TreeGrafter"/>
</dbReference>
<dbReference type="Proteomes" id="UP000092952">
    <property type="component" value="Chromosome"/>
</dbReference>
<keyword evidence="2" id="KW-1185">Reference proteome</keyword>
<dbReference type="RefSeq" id="WP_068805913.1">
    <property type="nucleotide sequence ID" value="NZ_CP014671.1"/>
</dbReference>
<reference evidence="2" key="1">
    <citation type="submission" date="2016-03" db="EMBL/GenBank/DDBJ databases">
        <title>Complete genome sequence of Solimmundus cernigliae, representing a novel lineage of polycyclic aromatic hydrocarbon degraders within the Gammaproteobacteria.</title>
        <authorList>
            <person name="Singleton D.R."/>
            <person name="Dickey A.N."/>
            <person name="Scholl E.H."/>
            <person name="Wright F.A."/>
            <person name="Aitken M.D."/>
        </authorList>
    </citation>
    <scope>NUCLEOTIDE SEQUENCE [LARGE SCALE GENOMIC DNA]</scope>
    <source>
        <strain evidence="2">TR3.2</strain>
    </source>
</reference>
<dbReference type="PANTHER" id="PTHR13812">
    <property type="entry name" value="KETIMINE REDUCTASE MU-CRYSTALLIN"/>
    <property type="match status" value="1"/>
</dbReference>
<dbReference type="InParanoid" id="A0A1B1YVQ2"/>